<protein>
    <submittedName>
        <fullName evidence="6">GAF and ANTAR domain-containing protein</fullName>
    </submittedName>
</protein>
<dbReference type="EMBL" id="JAGSOG010000061">
    <property type="protein sequence ID" value="MBR7834526.1"/>
    <property type="molecule type" value="Genomic_DNA"/>
</dbReference>
<dbReference type="SUPFAM" id="SSF55781">
    <property type="entry name" value="GAF domain-like"/>
    <property type="match status" value="1"/>
</dbReference>
<dbReference type="PROSITE" id="PS50921">
    <property type="entry name" value="ANTAR"/>
    <property type="match status" value="1"/>
</dbReference>
<organism evidence="6 7">
    <name type="scientific">Actinospica durhamensis</name>
    <dbReference type="NCBI Taxonomy" id="1508375"/>
    <lineage>
        <taxon>Bacteria</taxon>
        <taxon>Bacillati</taxon>
        <taxon>Actinomycetota</taxon>
        <taxon>Actinomycetes</taxon>
        <taxon>Catenulisporales</taxon>
        <taxon>Actinospicaceae</taxon>
        <taxon>Actinospica</taxon>
    </lineage>
</organism>
<keyword evidence="7" id="KW-1185">Reference proteome</keyword>
<dbReference type="InterPro" id="IPR011006">
    <property type="entry name" value="CheY-like_superfamily"/>
</dbReference>
<dbReference type="InterPro" id="IPR003018">
    <property type="entry name" value="GAF"/>
</dbReference>
<evidence type="ECO:0000256" key="3">
    <source>
        <dbReference type="ARBA" id="ARBA00023015"/>
    </source>
</evidence>
<dbReference type="Gene3D" id="3.30.450.40">
    <property type="match status" value="1"/>
</dbReference>
<evidence type="ECO:0000313" key="7">
    <source>
        <dbReference type="Proteomes" id="UP000675781"/>
    </source>
</evidence>
<keyword evidence="3" id="KW-0805">Transcription regulation</keyword>
<evidence type="ECO:0000256" key="2">
    <source>
        <dbReference type="ARBA" id="ARBA00022777"/>
    </source>
</evidence>
<reference evidence="6" key="1">
    <citation type="submission" date="2021-04" db="EMBL/GenBank/DDBJ databases">
        <title>Genome based classification of Actinospica acidithermotolerans sp. nov., an actinobacterium isolated from an Indonesian hot spring.</title>
        <authorList>
            <person name="Kusuma A.B."/>
            <person name="Putra K.E."/>
            <person name="Nafisah S."/>
            <person name="Loh J."/>
            <person name="Nouioui I."/>
            <person name="Goodfellow M."/>
        </authorList>
    </citation>
    <scope>NUCLEOTIDE SEQUENCE</scope>
    <source>
        <strain evidence="6">CSCA 57</strain>
    </source>
</reference>
<dbReference type="Gene3D" id="1.10.10.10">
    <property type="entry name" value="Winged helix-like DNA-binding domain superfamily/Winged helix DNA-binding domain"/>
    <property type="match status" value="1"/>
</dbReference>
<dbReference type="InterPro" id="IPR029016">
    <property type="entry name" value="GAF-like_dom_sf"/>
</dbReference>
<dbReference type="InterPro" id="IPR012074">
    <property type="entry name" value="GAF_ANTAR"/>
</dbReference>
<dbReference type="SMART" id="SM00065">
    <property type="entry name" value="GAF"/>
    <property type="match status" value="1"/>
</dbReference>
<keyword evidence="1" id="KW-0808">Transferase</keyword>
<evidence type="ECO:0000313" key="6">
    <source>
        <dbReference type="EMBL" id="MBR7834526.1"/>
    </source>
</evidence>
<dbReference type="PIRSF" id="PIRSF036625">
    <property type="entry name" value="GAF_ANTAR"/>
    <property type="match status" value="1"/>
</dbReference>
<dbReference type="InterPro" id="IPR005561">
    <property type="entry name" value="ANTAR"/>
</dbReference>
<accession>A0A941ENJ8</accession>
<dbReference type="RefSeq" id="WP_212529046.1">
    <property type="nucleotide sequence ID" value="NZ_JAGSOG010000061.1"/>
</dbReference>
<sequence length="242" mass="25953">MTGEQQLIEVLVEAAEALVDGFDVIDYLHTVSERCVDLLPVEAAGVMLVDERHRLRPAAAFGESARLSELLELQADAGPCLQVFRTGAPVVSAELEADTGHLLGFVEEVGFAEEARIAGFASVHALPLRLRVSVIGALALFSSRPGPLSDSDFRAGRALANVATIGILAQRDTHQPELLAARLQQALASRVMIEQAKGVVAERLGITVDEAFAQLRLRARDHELHLSDLARDVVRSSGLPDA</sequence>
<dbReference type="Pfam" id="PF13185">
    <property type="entry name" value="GAF_2"/>
    <property type="match status" value="1"/>
</dbReference>
<comment type="caution">
    <text evidence="6">The sequence shown here is derived from an EMBL/GenBank/DDBJ whole genome shotgun (WGS) entry which is preliminary data.</text>
</comment>
<dbReference type="SMART" id="SM01012">
    <property type="entry name" value="ANTAR"/>
    <property type="match status" value="1"/>
</dbReference>
<dbReference type="GO" id="GO:0003723">
    <property type="term" value="F:RNA binding"/>
    <property type="evidence" value="ECO:0007669"/>
    <property type="project" value="InterPro"/>
</dbReference>
<feature type="domain" description="ANTAR" evidence="5">
    <location>
        <begin position="173"/>
        <end position="234"/>
    </location>
</feature>
<dbReference type="GO" id="GO:0016301">
    <property type="term" value="F:kinase activity"/>
    <property type="evidence" value="ECO:0007669"/>
    <property type="project" value="UniProtKB-KW"/>
</dbReference>
<gene>
    <name evidence="6" type="ORF">KDL01_14730</name>
</gene>
<dbReference type="Pfam" id="PF03861">
    <property type="entry name" value="ANTAR"/>
    <property type="match status" value="1"/>
</dbReference>
<name>A0A941ENJ8_9ACTN</name>
<dbReference type="AlphaFoldDB" id="A0A941ENJ8"/>
<keyword evidence="2" id="KW-0418">Kinase</keyword>
<proteinExistence type="predicted"/>
<dbReference type="Proteomes" id="UP000675781">
    <property type="component" value="Unassembled WGS sequence"/>
</dbReference>
<dbReference type="SUPFAM" id="SSF52172">
    <property type="entry name" value="CheY-like"/>
    <property type="match status" value="1"/>
</dbReference>
<dbReference type="InterPro" id="IPR036388">
    <property type="entry name" value="WH-like_DNA-bd_sf"/>
</dbReference>
<keyword evidence="4" id="KW-0804">Transcription</keyword>
<evidence type="ECO:0000256" key="1">
    <source>
        <dbReference type="ARBA" id="ARBA00022679"/>
    </source>
</evidence>
<evidence type="ECO:0000259" key="5">
    <source>
        <dbReference type="PROSITE" id="PS50921"/>
    </source>
</evidence>
<evidence type="ECO:0000256" key="4">
    <source>
        <dbReference type="ARBA" id="ARBA00023163"/>
    </source>
</evidence>